<protein>
    <recommendedName>
        <fullName evidence="5">Glycosyltransferase 2-like domain-containing protein</fullName>
    </recommendedName>
</protein>
<dbReference type="AlphaFoldDB" id="A0A2M8L7D6"/>
<dbReference type="Proteomes" id="UP000231579">
    <property type="component" value="Unassembled WGS sequence"/>
</dbReference>
<feature type="domain" description="Glycosyltransferase 2-like" evidence="5">
    <location>
        <begin position="8"/>
        <end position="125"/>
    </location>
</feature>
<dbReference type="SUPFAM" id="SSF53448">
    <property type="entry name" value="Nucleotide-diphospho-sugar transferases"/>
    <property type="match status" value="1"/>
</dbReference>
<keyword evidence="4" id="KW-0812">Transmembrane</keyword>
<evidence type="ECO:0000256" key="1">
    <source>
        <dbReference type="ARBA" id="ARBA00006739"/>
    </source>
</evidence>
<keyword evidence="3" id="KW-0808">Transferase</keyword>
<keyword evidence="2" id="KW-0328">Glycosyltransferase</keyword>
<evidence type="ECO:0000256" key="4">
    <source>
        <dbReference type="SAM" id="Phobius"/>
    </source>
</evidence>
<organism evidence="6 7">
    <name type="scientific">Candidatus Shapirobacteria bacterium CG10_big_fil_rev_8_21_14_0_10_48_15</name>
    <dbReference type="NCBI Taxonomy" id="1974484"/>
    <lineage>
        <taxon>Bacteria</taxon>
        <taxon>Candidatus Shapironibacteriota</taxon>
    </lineage>
</organism>
<name>A0A2M8L7D6_9BACT</name>
<evidence type="ECO:0000313" key="6">
    <source>
        <dbReference type="EMBL" id="PJE70156.1"/>
    </source>
</evidence>
<accession>A0A2M8L7D6</accession>
<dbReference type="PANTHER" id="PTHR43630">
    <property type="entry name" value="POLY-BETA-1,6-N-ACETYL-D-GLUCOSAMINE SYNTHASE"/>
    <property type="match status" value="1"/>
</dbReference>
<dbReference type="CDD" id="cd06423">
    <property type="entry name" value="CESA_like"/>
    <property type="match status" value="1"/>
</dbReference>
<dbReference type="GO" id="GO:0016757">
    <property type="term" value="F:glycosyltransferase activity"/>
    <property type="evidence" value="ECO:0007669"/>
    <property type="project" value="UniProtKB-KW"/>
</dbReference>
<keyword evidence="4" id="KW-1133">Transmembrane helix</keyword>
<dbReference type="Pfam" id="PF00535">
    <property type="entry name" value="Glycos_transf_2"/>
    <property type="match status" value="1"/>
</dbReference>
<comment type="caution">
    <text evidence="6">The sequence shown here is derived from an EMBL/GenBank/DDBJ whole genome shotgun (WGS) entry which is preliminary data.</text>
</comment>
<feature type="transmembrane region" description="Helical" evidence="4">
    <location>
        <begin position="267"/>
        <end position="289"/>
    </location>
</feature>
<dbReference type="PANTHER" id="PTHR43630:SF1">
    <property type="entry name" value="POLY-BETA-1,6-N-ACETYL-D-GLUCOSAMINE SYNTHASE"/>
    <property type="match status" value="1"/>
</dbReference>
<evidence type="ECO:0000259" key="5">
    <source>
        <dbReference type="Pfam" id="PF00535"/>
    </source>
</evidence>
<dbReference type="EMBL" id="PFEM01000017">
    <property type="protein sequence ID" value="PJE70156.1"/>
    <property type="molecule type" value="Genomic_DNA"/>
</dbReference>
<dbReference type="InterPro" id="IPR029044">
    <property type="entry name" value="Nucleotide-diphossugar_trans"/>
</dbReference>
<proteinExistence type="inferred from homology"/>
<evidence type="ECO:0000256" key="3">
    <source>
        <dbReference type="ARBA" id="ARBA00022679"/>
    </source>
</evidence>
<evidence type="ECO:0000256" key="2">
    <source>
        <dbReference type="ARBA" id="ARBA00022676"/>
    </source>
</evidence>
<reference evidence="7" key="1">
    <citation type="submission" date="2017-09" db="EMBL/GenBank/DDBJ databases">
        <title>Depth-based differentiation of microbial function through sediment-hosted aquifers and enrichment of novel symbionts in the deep terrestrial subsurface.</title>
        <authorList>
            <person name="Probst A.J."/>
            <person name="Ladd B."/>
            <person name="Jarett J.K."/>
            <person name="Geller-Mcgrath D.E."/>
            <person name="Sieber C.M.K."/>
            <person name="Emerson J.B."/>
            <person name="Anantharaman K."/>
            <person name="Thomas B.C."/>
            <person name="Malmstrom R."/>
            <person name="Stieglmeier M."/>
            <person name="Klingl A."/>
            <person name="Woyke T."/>
            <person name="Ryan C.M."/>
            <person name="Banfield J.F."/>
        </authorList>
    </citation>
    <scope>NUCLEOTIDE SEQUENCE [LARGE SCALE GENOMIC DNA]</scope>
</reference>
<dbReference type="Gene3D" id="3.90.550.10">
    <property type="entry name" value="Spore Coat Polysaccharide Biosynthesis Protein SpsA, Chain A"/>
    <property type="match status" value="1"/>
</dbReference>
<keyword evidence="4" id="KW-0472">Membrane</keyword>
<dbReference type="InterPro" id="IPR001173">
    <property type="entry name" value="Glyco_trans_2-like"/>
</dbReference>
<feature type="transmembrane region" description="Helical" evidence="4">
    <location>
        <begin position="301"/>
        <end position="321"/>
    </location>
</feature>
<gene>
    <name evidence="6" type="ORF">COU97_01170</name>
</gene>
<sequence>MQDWPTVSIVTPTYNEAKNIGRCLDAIFSQDYPRNKIEVWVVDNYSTDQTVALAKKYPVKIIYNRVRDAQLSKMLAFKKARGDLFCYIDADYKLRGRDWLKKMAFPLADDVQITGSFTRYLVAKKDHSLSRFLSYDLFQRDPIFKFFSIEIEKIITEKRKGYSVCDFQSGRIPPVGICLFRRRLALKTAIAKKNKLMELDNLEIFAKAGYHRFAFVPQAGYYHRHVASLRQLVKKRMRNIERNYFYDYGVREYTWVNFSRPRDLLKIIFWVIYANLFFPALVKALGNVWRQCDWACLWEPVVALVVTDVTIYEFLVLFLGIKKVAPCRLKTVKRKTVR</sequence>
<comment type="similarity">
    <text evidence="1">Belongs to the glycosyltransferase 2 family.</text>
</comment>
<evidence type="ECO:0000313" key="7">
    <source>
        <dbReference type="Proteomes" id="UP000231579"/>
    </source>
</evidence>